<keyword evidence="2" id="KW-1185">Reference proteome</keyword>
<dbReference type="Proteomes" id="UP001216579">
    <property type="component" value="Unassembled WGS sequence"/>
</dbReference>
<protein>
    <submittedName>
        <fullName evidence="1">Uncharacterized protein</fullName>
    </submittedName>
</protein>
<accession>A0ABT5ZVQ8</accession>
<reference evidence="1 2" key="1">
    <citation type="submission" date="2023-03" db="EMBL/GenBank/DDBJ databases">
        <title>Draft genome sequence of Streptomyces sp. RB6PN23 isolated from peat swamp forest in Thailand.</title>
        <authorList>
            <person name="Klaysubun C."/>
            <person name="Duangmal K."/>
        </authorList>
    </citation>
    <scope>NUCLEOTIDE SEQUENCE [LARGE SCALE GENOMIC DNA]</scope>
    <source>
        <strain evidence="1 2">RB6PN23</strain>
    </source>
</reference>
<proteinExistence type="predicted"/>
<evidence type="ECO:0000313" key="2">
    <source>
        <dbReference type="Proteomes" id="UP001216579"/>
    </source>
</evidence>
<evidence type="ECO:0000313" key="1">
    <source>
        <dbReference type="EMBL" id="MDF3293910.1"/>
    </source>
</evidence>
<sequence length="99" mass="10923">MGVPAPTRRERIFRTDLSNRIDDLNRPVSPGIPKLTLASFAPTAVFAKDTGVDAAVADAATASAVFTRTWVWARPFRRTSMKRRFDHDPLSAASRQAQP</sequence>
<name>A0ABT5ZVQ8_9ACTN</name>
<comment type="caution">
    <text evidence="1">The sequence shown here is derived from an EMBL/GenBank/DDBJ whole genome shotgun (WGS) entry which is preliminary data.</text>
</comment>
<organism evidence="1 2">
    <name type="scientific">Streptomyces silvisoli</name>
    <dbReference type="NCBI Taxonomy" id="3034235"/>
    <lineage>
        <taxon>Bacteria</taxon>
        <taxon>Bacillati</taxon>
        <taxon>Actinomycetota</taxon>
        <taxon>Actinomycetes</taxon>
        <taxon>Kitasatosporales</taxon>
        <taxon>Streptomycetaceae</taxon>
        <taxon>Streptomyces</taxon>
    </lineage>
</organism>
<gene>
    <name evidence="1" type="ORF">P3G67_32800</name>
</gene>
<dbReference type="EMBL" id="JARJBC010000031">
    <property type="protein sequence ID" value="MDF3293910.1"/>
    <property type="molecule type" value="Genomic_DNA"/>
</dbReference>
<dbReference type="RefSeq" id="WP_276096749.1">
    <property type="nucleotide sequence ID" value="NZ_JARJBC010000031.1"/>
</dbReference>